<comment type="subcellular location">
    <subcellularLocation>
        <location evidence="1">Membrane</location>
        <topology evidence="1">Multi-pass membrane protein</topology>
    </subcellularLocation>
</comment>
<dbReference type="OrthoDB" id="10006326at2759"/>
<name>A0A9W9YBR9_9CNID</name>
<dbReference type="AlphaFoldDB" id="A0A9W9YBR9"/>
<keyword evidence="4 8" id="KW-1133">Transmembrane helix</keyword>
<evidence type="ECO:0000256" key="4">
    <source>
        <dbReference type="ARBA" id="ARBA00022989"/>
    </source>
</evidence>
<dbReference type="PROSITE" id="PS51225">
    <property type="entry name" value="MARVEL"/>
    <property type="match status" value="1"/>
</dbReference>
<accession>A0A9W9YBR9</accession>
<evidence type="ECO:0000256" key="2">
    <source>
        <dbReference type="ARBA" id="ARBA00006476"/>
    </source>
</evidence>
<evidence type="ECO:0000313" key="10">
    <source>
        <dbReference type="EMBL" id="KAJ7331245.1"/>
    </source>
</evidence>
<gene>
    <name evidence="10" type="ORF">OS493_020028</name>
</gene>
<keyword evidence="6" id="KW-0325">Glycoprotein</keyword>
<feature type="transmembrane region" description="Helical" evidence="8">
    <location>
        <begin position="104"/>
        <end position="126"/>
    </location>
</feature>
<dbReference type="GO" id="GO:0008021">
    <property type="term" value="C:synaptic vesicle"/>
    <property type="evidence" value="ECO:0007669"/>
    <property type="project" value="InterPro"/>
</dbReference>
<organism evidence="10 11">
    <name type="scientific">Desmophyllum pertusum</name>
    <dbReference type="NCBI Taxonomy" id="174260"/>
    <lineage>
        <taxon>Eukaryota</taxon>
        <taxon>Metazoa</taxon>
        <taxon>Cnidaria</taxon>
        <taxon>Anthozoa</taxon>
        <taxon>Hexacorallia</taxon>
        <taxon>Scleractinia</taxon>
        <taxon>Caryophylliina</taxon>
        <taxon>Caryophylliidae</taxon>
        <taxon>Desmophyllum</taxon>
    </lineage>
</organism>
<dbReference type="GO" id="GO:0016020">
    <property type="term" value="C:membrane"/>
    <property type="evidence" value="ECO:0007669"/>
    <property type="project" value="UniProtKB-SubCell"/>
</dbReference>
<feature type="domain" description="MARVEL" evidence="9">
    <location>
        <begin position="9"/>
        <end position="176"/>
    </location>
</feature>
<dbReference type="Pfam" id="PF01284">
    <property type="entry name" value="MARVEL"/>
    <property type="match status" value="1"/>
</dbReference>
<dbReference type="InterPro" id="IPR008253">
    <property type="entry name" value="Marvel"/>
</dbReference>
<evidence type="ECO:0000256" key="7">
    <source>
        <dbReference type="PROSITE-ProRule" id="PRU00581"/>
    </source>
</evidence>
<evidence type="ECO:0000313" key="11">
    <source>
        <dbReference type="Proteomes" id="UP001163046"/>
    </source>
</evidence>
<keyword evidence="5 7" id="KW-0472">Membrane</keyword>
<dbReference type="PANTHER" id="PTHR10306:SF17">
    <property type="entry name" value="MARVEL DOMAIN-CONTAINING PROTEIN"/>
    <property type="match status" value="1"/>
</dbReference>
<dbReference type="InterPro" id="IPR001285">
    <property type="entry name" value="Synaptophysin/porin"/>
</dbReference>
<evidence type="ECO:0000256" key="8">
    <source>
        <dbReference type="SAM" id="Phobius"/>
    </source>
</evidence>
<comment type="caution">
    <text evidence="10">The sequence shown here is derived from an EMBL/GenBank/DDBJ whole genome shotgun (WGS) entry which is preliminary data.</text>
</comment>
<proteinExistence type="inferred from homology"/>
<evidence type="ECO:0000256" key="3">
    <source>
        <dbReference type="ARBA" id="ARBA00022692"/>
    </source>
</evidence>
<dbReference type="EMBL" id="MU827789">
    <property type="protein sequence ID" value="KAJ7331245.1"/>
    <property type="molecule type" value="Genomic_DNA"/>
</dbReference>
<evidence type="ECO:0000256" key="6">
    <source>
        <dbReference type="ARBA" id="ARBA00023180"/>
    </source>
</evidence>
<sequence length="176" mass="19618">MNKKPNIEILKEPKGFIKGIELVICIFAFATVAGFVGHFEFTITCHVTPASSVTSRSAKGDFFYPFDSIKLYTAASEKNLCANETMASATVDTLSINYKSEAEYFVFTGVVAMLFVIVALVYYVLFEDRAKDATSTDVGLFSFPVVDFIFTIISGHLLVHKCHCMGIRLVWSERCY</sequence>
<feature type="transmembrane region" description="Helical" evidence="8">
    <location>
        <begin position="20"/>
        <end position="39"/>
    </location>
</feature>
<evidence type="ECO:0000256" key="5">
    <source>
        <dbReference type="ARBA" id="ARBA00023136"/>
    </source>
</evidence>
<evidence type="ECO:0000259" key="9">
    <source>
        <dbReference type="PROSITE" id="PS51225"/>
    </source>
</evidence>
<feature type="transmembrane region" description="Helical" evidence="8">
    <location>
        <begin position="138"/>
        <end position="159"/>
    </location>
</feature>
<dbReference type="Proteomes" id="UP001163046">
    <property type="component" value="Unassembled WGS sequence"/>
</dbReference>
<keyword evidence="3 7" id="KW-0812">Transmembrane</keyword>
<dbReference type="PANTHER" id="PTHR10306">
    <property type="entry name" value="SYNAPTOPHYSIN"/>
    <property type="match status" value="1"/>
</dbReference>
<evidence type="ECO:0000256" key="1">
    <source>
        <dbReference type="ARBA" id="ARBA00004141"/>
    </source>
</evidence>
<comment type="similarity">
    <text evidence="2">Belongs to the synaptophysin/synaptobrevin family.</text>
</comment>
<protein>
    <recommendedName>
        <fullName evidence="9">MARVEL domain-containing protein</fullName>
    </recommendedName>
</protein>
<reference evidence="10" key="1">
    <citation type="submission" date="2023-01" db="EMBL/GenBank/DDBJ databases">
        <title>Genome assembly of the deep-sea coral Lophelia pertusa.</title>
        <authorList>
            <person name="Herrera S."/>
            <person name="Cordes E."/>
        </authorList>
    </citation>
    <scope>NUCLEOTIDE SEQUENCE</scope>
    <source>
        <strain evidence="10">USNM1676648</strain>
        <tissue evidence="10">Polyp</tissue>
    </source>
</reference>
<dbReference type="PRINTS" id="PR00220">
    <property type="entry name" value="SYNAPTOPHYSN"/>
</dbReference>
<keyword evidence="11" id="KW-1185">Reference proteome</keyword>